<dbReference type="InterPro" id="IPR022742">
    <property type="entry name" value="Hydrolase_4"/>
</dbReference>
<gene>
    <name evidence="3" type="ORF">J8F10_30515</name>
</gene>
<evidence type="ECO:0000313" key="4">
    <source>
        <dbReference type="Proteomes" id="UP000676565"/>
    </source>
</evidence>
<proteinExistence type="predicted"/>
<evidence type="ECO:0000313" key="3">
    <source>
        <dbReference type="EMBL" id="MBP3959600.1"/>
    </source>
</evidence>
<dbReference type="Proteomes" id="UP000676565">
    <property type="component" value="Unassembled WGS sequence"/>
</dbReference>
<dbReference type="SUPFAM" id="SSF53474">
    <property type="entry name" value="alpha/beta-Hydrolases"/>
    <property type="match status" value="1"/>
</dbReference>
<keyword evidence="4" id="KW-1185">Reference proteome</keyword>
<reference evidence="3 4" key="1">
    <citation type="submission" date="2021-04" db="EMBL/GenBank/DDBJ databases">
        <authorList>
            <person name="Ivanova A."/>
        </authorList>
    </citation>
    <scope>NUCLEOTIDE SEQUENCE [LARGE SCALE GENOMIC DNA]</scope>
    <source>
        <strain evidence="3 4">G18</strain>
    </source>
</reference>
<keyword evidence="3" id="KW-0378">Hydrolase</keyword>
<dbReference type="GO" id="GO:0016787">
    <property type="term" value="F:hydrolase activity"/>
    <property type="evidence" value="ECO:0007669"/>
    <property type="project" value="UniProtKB-KW"/>
</dbReference>
<dbReference type="RefSeq" id="WP_210660311.1">
    <property type="nucleotide sequence ID" value="NZ_JAGKQQ010000001.1"/>
</dbReference>
<evidence type="ECO:0000259" key="2">
    <source>
        <dbReference type="Pfam" id="PF12146"/>
    </source>
</evidence>
<sequence>MFVFAACAVVLWLVASFAVASRLTRRARPLAPEPLPTVPWGTAEALALHTSDGQTLGAWFFAGRSDRPTVVLLHGNGGSRTACLPQVELLATAGHPVLAVTLRAHGDSTGDRNDIGYSARHDVSAAIDWLEVNHPKAPVVVWGRSLGSAAALFAARDLGTRVYGYILECPYRDLRTAVWNRLHSRLPPVLDHIAYAGLRITAPIVLPDFDRIAPIEAAPGVPRETPVLVLAGGRDSRATPDEAREIVARLGPRTELVVIEEGDHLELSEAGPDQYRSAVFGFLDLIARERP</sequence>
<protein>
    <submittedName>
        <fullName evidence="3">Alpha/beta fold hydrolase</fullName>
    </submittedName>
</protein>
<dbReference type="Gene3D" id="3.40.50.1820">
    <property type="entry name" value="alpha/beta hydrolase"/>
    <property type="match status" value="1"/>
</dbReference>
<dbReference type="EMBL" id="JAGKQQ010000001">
    <property type="protein sequence ID" value="MBP3959600.1"/>
    <property type="molecule type" value="Genomic_DNA"/>
</dbReference>
<evidence type="ECO:0000256" key="1">
    <source>
        <dbReference type="SAM" id="SignalP"/>
    </source>
</evidence>
<dbReference type="PANTHER" id="PTHR12277:SF79">
    <property type="entry name" value="XAA-PRO DIPEPTIDYL-PEPTIDASE-RELATED"/>
    <property type="match status" value="1"/>
</dbReference>
<name>A0ABS5C2A0_9BACT</name>
<dbReference type="PANTHER" id="PTHR12277">
    <property type="entry name" value="ALPHA/BETA HYDROLASE DOMAIN-CONTAINING PROTEIN"/>
    <property type="match status" value="1"/>
</dbReference>
<dbReference type="Pfam" id="PF12146">
    <property type="entry name" value="Hydrolase_4"/>
    <property type="match status" value="1"/>
</dbReference>
<organism evidence="3 4">
    <name type="scientific">Gemmata palustris</name>
    <dbReference type="NCBI Taxonomy" id="2822762"/>
    <lineage>
        <taxon>Bacteria</taxon>
        <taxon>Pseudomonadati</taxon>
        <taxon>Planctomycetota</taxon>
        <taxon>Planctomycetia</taxon>
        <taxon>Gemmatales</taxon>
        <taxon>Gemmataceae</taxon>
        <taxon>Gemmata</taxon>
    </lineage>
</organism>
<comment type="caution">
    <text evidence="3">The sequence shown here is derived from an EMBL/GenBank/DDBJ whole genome shotgun (WGS) entry which is preliminary data.</text>
</comment>
<feature type="chain" id="PRO_5047487491" evidence="1">
    <location>
        <begin position="21"/>
        <end position="291"/>
    </location>
</feature>
<feature type="signal peptide" evidence="1">
    <location>
        <begin position="1"/>
        <end position="20"/>
    </location>
</feature>
<accession>A0ABS5C2A0</accession>
<dbReference type="InterPro" id="IPR029058">
    <property type="entry name" value="AB_hydrolase_fold"/>
</dbReference>
<keyword evidence="1" id="KW-0732">Signal</keyword>
<feature type="domain" description="Serine aminopeptidase S33" evidence="2">
    <location>
        <begin position="67"/>
        <end position="186"/>
    </location>
</feature>